<evidence type="ECO:0000256" key="1">
    <source>
        <dbReference type="SAM" id="Phobius"/>
    </source>
</evidence>
<gene>
    <name evidence="2" type="ORF">B5F14_03260</name>
</gene>
<accession>A0A1Y4LXL7</accession>
<keyword evidence="3" id="KW-1185">Reference proteome</keyword>
<sequence length="613" mass="71725">MIEYMFYSTIALSYIELDKDTLTEPDDVYVTLDSSIDIEKSSFWYQGEEIRPQNGKIFFHVYEEDESIFRYILKDSNGNVLEDSSKTITLDSINPEIEVKVNEHLIEDTLYLVDKTSLSITCTDTHLDNFDVYVDDVLMEEDDQFEVEPGARQIKIVASDSFGHETIRLIDVKRINVPVIDVNQDYDAYTLDPSFHFDFNEVIKESFSLIMYVDGIKTREFDCKDLEELEIKLDKTGDYLFQLVLPQALYLNFQIEDHDQYLIHFSNDELYLNMIPDTYQTNETVFVNMNWNPRYVKNTYLEIWNGRYWICRDIIDQIVFAAIPGQSIQYYARAYVEDMFSRKVEKEVSVLVDCQPPEISLQGNGQILKENELNILEKDTIIEYLSSEKTKVTMKFKINDQEMQNITLNQAFSQLKKDDVLYVDILAKDEVGNLSSKTYLIKKEPIVLTNPIITTSYETSSFDPFNQDIAHIDHIWKVDESNNLIQHETVKKINDMTKPTIRFIRKNDNTIRIILMKGAEYSNDRFQKIMIDDKPIDLSLLKKDKFGNYYYDHVFHTSHCTIKAIATDASGNKTSLQEEFTFSLYQWLIPACLITFVTLLSLIVYQIRKRIHG</sequence>
<evidence type="ECO:0000313" key="3">
    <source>
        <dbReference type="Proteomes" id="UP000195447"/>
    </source>
</evidence>
<dbReference type="EMBL" id="NFKM01000004">
    <property type="protein sequence ID" value="OUP61344.1"/>
    <property type="molecule type" value="Genomic_DNA"/>
</dbReference>
<keyword evidence="1" id="KW-1133">Transmembrane helix</keyword>
<keyword evidence="1" id="KW-0812">Transmembrane</keyword>
<protein>
    <recommendedName>
        <fullName evidence="4">Ig-like domain-containing protein</fullName>
    </recommendedName>
</protein>
<name>A0A1Y4LXL7_9FIRM</name>
<organism evidence="2 3">
    <name type="scientific">Faecalitalea cylindroides</name>
    <dbReference type="NCBI Taxonomy" id="39483"/>
    <lineage>
        <taxon>Bacteria</taxon>
        <taxon>Bacillati</taxon>
        <taxon>Bacillota</taxon>
        <taxon>Erysipelotrichia</taxon>
        <taxon>Erysipelotrichales</taxon>
        <taxon>Erysipelotrichaceae</taxon>
        <taxon>Faecalitalea</taxon>
    </lineage>
</organism>
<proteinExistence type="predicted"/>
<keyword evidence="1" id="KW-0472">Membrane</keyword>
<dbReference type="RefSeq" id="WP_087158346.1">
    <property type="nucleotide sequence ID" value="NZ_NFKM01000004.1"/>
</dbReference>
<dbReference type="Proteomes" id="UP000195447">
    <property type="component" value="Unassembled WGS sequence"/>
</dbReference>
<reference evidence="3" key="1">
    <citation type="submission" date="2017-04" db="EMBL/GenBank/DDBJ databases">
        <title>Function of individual gut microbiota members based on whole genome sequencing of pure cultures obtained from chicken caecum.</title>
        <authorList>
            <person name="Medvecky M."/>
            <person name="Cejkova D."/>
            <person name="Polansky O."/>
            <person name="Karasova D."/>
            <person name="Kubasova T."/>
            <person name="Cizek A."/>
            <person name="Rychlik I."/>
        </authorList>
    </citation>
    <scope>NUCLEOTIDE SEQUENCE [LARGE SCALE GENOMIC DNA]</scope>
    <source>
        <strain evidence="3">An178</strain>
    </source>
</reference>
<dbReference type="AlphaFoldDB" id="A0A1Y4LXL7"/>
<comment type="caution">
    <text evidence="2">The sequence shown here is derived from an EMBL/GenBank/DDBJ whole genome shotgun (WGS) entry which is preliminary data.</text>
</comment>
<feature type="transmembrane region" description="Helical" evidence="1">
    <location>
        <begin position="584"/>
        <end position="605"/>
    </location>
</feature>
<evidence type="ECO:0008006" key="4">
    <source>
        <dbReference type="Google" id="ProtNLM"/>
    </source>
</evidence>
<evidence type="ECO:0000313" key="2">
    <source>
        <dbReference type="EMBL" id="OUP61344.1"/>
    </source>
</evidence>